<evidence type="ECO:0000313" key="3">
    <source>
        <dbReference type="Proteomes" id="UP000078397"/>
    </source>
</evidence>
<accession>A0A179FB21</accession>
<keyword evidence="3" id="KW-1185">Reference proteome</keyword>
<reference evidence="2 3" key="1">
    <citation type="journal article" date="2016" name="PLoS Pathog.">
        <title>Biosynthesis of antibiotic leucinostatins in bio-control fungus Purpureocillium lilacinum and their inhibition on phytophthora revealed by genome mining.</title>
        <authorList>
            <person name="Wang G."/>
            <person name="Liu Z."/>
            <person name="Lin R."/>
            <person name="Li E."/>
            <person name="Mao Z."/>
            <person name="Ling J."/>
            <person name="Yang Y."/>
            <person name="Yin W.B."/>
            <person name="Xie B."/>
        </authorList>
    </citation>
    <scope>NUCLEOTIDE SEQUENCE [LARGE SCALE GENOMIC DNA]</scope>
    <source>
        <strain evidence="2">170</strain>
    </source>
</reference>
<evidence type="ECO:0000313" key="2">
    <source>
        <dbReference type="EMBL" id="OAQ62273.1"/>
    </source>
</evidence>
<dbReference type="Proteomes" id="UP000078397">
    <property type="component" value="Unassembled WGS sequence"/>
</dbReference>
<dbReference type="AlphaFoldDB" id="A0A179FB21"/>
<comment type="caution">
    <text evidence="2">The sequence shown here is derived from an EMBL/GenBank/DDBJ whole genome shotgun (WGS) entry which is preliminary data.</text>
</comment>
<dbReference type="EMBL" id="LSBJ02000007">
    <property type="protein sequence ID" value="OAQ62273.1"/>
    <property type="molecule type" value="Genomic_DNA"/>
</dbReference>
<feature type="region of interest" description="Disordered" evidence="1">
    <location>
        <begin position="1"/>
        <end position="27"/>
    </location>
</feature>
<dbReference type="RefSeq" id="XP_018139977.1">
    <property type="nucleotide sequence ID" value="XM_018294387.1"/>
</dbReference>
<proteinExistence type="predicted"/>
<protein>
    <submittedName>
        <fullName evidence="2">Uncharacterized protein</fullName>
    </submittedName>
</protein>
<organism evidence="2 3">
    <name type="scientific">Pochonia chlamydosporia 170</name>
    <dbReference type="NCBI Taxonomy" id="1380566"/>
    <lineage>
        <taxon>Eukaryota</taxon>
        <taxon>Fungi</taxon>
        <taxon>Dikarya</taxon>
        <taxon>Ascomycota</taxon>
        <taxon>Pezizomycotina</taxon>
        <taxon>Sordariomycetes</taxon>
        <taxon>Hypocreomycetidae</taxon>
        <taxon>Hypocreales</taxon>
        <taxon>Clavicipitaceae</taxon>
        <taxon>Pochonia</taxon>
    </lineage>
</organism>
<feature type="compositionally biased region" description="Polar residues" evidence="1">
    <location>
        <begin position="1"/>
        <end position="12"/>
    </location>
</feature>
<name>A0A179FB21_METCM</name>
<gene>
    <name evidence="2" type="ORF">VFPPC_16634</name>
</gene>
<evidence type="ECO:0000256" key="1">
    <source>
        <dbReference type="SAM" id="MobiDB-lite"/>
    </source>
</evidence>
<sequence length="80" mass="8965">MDVSLSSISSNIEPPRQEDNSIRARHSGQNHMHVLIAARDQCTDSRPVFLKESQMPQGIHIQPNVLRLPKSAQQWTPGPV</sequence>
<dbReference type="GeneID" id="28858381"/>
<dbReference type="KEGG" id="pchm:VFPPC_16634"/>